<feature type="region of interest" description="Disordered" evidence="9">
    <location>
        <begin position="1"/>
        <end position="38"/>
    </location>
</feature>
<dbReference type="FunFam" id="3.30.1370.50:FF:000002">
    <property type="entry name" value="Immunoglobulin mu DNA-binding protein 2"/>
    <property type="match status" value="1"/>
</dbReference>
<evidence type="ECO:0000256" key="4">
    <source>
        <dbReference type="ARBA" id="ARBA00022806"/>
    </source>
</evidence>
<feature type="region of interest" description="Disordered" evidence="9">
    <location>
        <begin position="644"/>
        <end position="700"/>
    </location>
</feature>
<dbReference type="GeneID" id="5854145"/>
<evidence type="ECO:0000256" key="1">
    <source>
        <dbReference type="ARBA" id="ARBA00004123"/>
    </source>
</evidence>
<feature type="region of interest" description="Disordered" evidence="9">
    <location>
        <begin position="282"/>
        <end position="313"/>
    </location>
</feature>
<dbReference type="InterPro" id="IPR035979">
    <property type="entry name" value="RBD_domain_sf"/>
</dbReference>
<evidence type="ECO:0000256" key="2">
    <source>
        <dbReference type="ARBA" id="ARBA00022741"/>
    </source>
</evidence>
<dbReference type="SUPFAM" id="SSF54928">
    <property type="entry name" value="RNA-binding domain, RBD"/>
    <property type="match status" value="1"/>
</dbReference>
<keyword evidence="3" id="KW-0378">Hydrolase</keyword>
<feature type="compositionally biased region" description="Polar residues" evidence="9">
    <location>
        <begin position="683"/>
        <end position="700"/>
    </location>
</feature>
<evidence type="ECO:0000313" key="12">
    <source>
        <dbReference type="EMBL" id="EDP42624.1"/>
    </source>
</evidence>
<dbReference type="FunCoup" id="A8Q5W6">
    <property type="interactions" value="220"/>
</dbReference>
<name>A8Q5W6_MALGO</name>
<evidence type="ECO:0008006" key="14">
    <source>
        <dbReference type="Google" id="ProtNLM"/>
    </source>
</evidence>
<dbReference type="GO" id="GO:0016787">
    <property type="term" value="F:hydrolase activity"/>
    <property type="evidence" value="ECO:0007669"/>
    <property type="project" value="UniProtKB-KW"/>
</dbReference>
<gene>
    <name evidence="12" type="ORF">MGL_2824</name>
</gene>
<dbReference type="GO" id="GO:0003723">
    <property type="term" value="F:RNA binding"/>
    <property type="evidence" value="ECO:0007669"/>
    <property type="project" value="UniProtKB-UniRule"/>
</dbReference>
<feature type="compositionally biased region" description="Basic and acidic residues" evidence="9">
    <location>
        <begin position="294"/>
        <end position="304"/>
    </location>
</feature>
<keyword evidence="7" id="KW-0539">Nucleus</keyword>
<dbReference type="AlphaFoldDB" id="A8Q5W6"/>
<dbReference type="Proteomes" id="UP000008837">
    <property type="component" value="Unassembled WGS sequence"/>
</dbReference>
<dbReference type="GO" id="GO:0004386">
    <property type="term" value="F:helicase activity"/>
    <property type="evidence" value="ECO:0007669"/>
    <property type="project" value="UniProtKB-KW"/>
</dbReference>
<proteinExistence type="predicted"/>
<keyword evidence="5" id="KW-0067">ATP-binding</keyword>
<evidence type="ECO:0000256" key="3">
    <source>
        <dbReference type="ARBA" id="ARBA00022801"/>
    </source>
</evidence>
<comment type="subcellular location">
    <subcellularLocation>
        <location evidence="1">Nucleus</location>
    </subcellularLocation>
</comment>
<keyword evidence="13" id="KW-1185">Reference proteome</keyword>
<accession>A8Q5W6</accession>
<organism evidence="12 13">
    <name type="scientific">Malassezia globosa (strain ATCC MYA-4612 / CBS 7966)</name>
    <name type="common">Dandruff-associated fungus</name>
    <dbReference type="NCBI Taxonomy" id="425265"/>
    <lineage>
        <taxon>Eukaryota</taxon>
        <taxon>Fungi</taxon>
        <taxon>Dikarya</taxon>
        <taxon>Basidiomycota</taxon>
        <taxon>Ustilaginomycotina</taxon>
        <taxon>Malasseziomycetes</taxon>
        <taxon>Malasseziales</taxon>
        <taxon>Malasseziaceae</taxon>
        <taxon>Malassezia</taxon>
    </lineage>
</organism>
<dbReference type="PROSITE" id="PS51061">
    <property type="entry name" value="R3H"/>
    <property type="match status" value="1"/>
</dbReference>
<evidence type="ECO:0000256" key="9">
    <source>
        <dbReference type="SAM" id="MobiDB-lite"/>
    </source>
</evidence>
<dbReference type="SUPFAM" id="SSF82708">
    <property type="entry name" value="R3H domain"/>
    <property type="match status" value="1"/>
</dbReference>
<evidence type="ECO:0000259" key="10">
    <source>
        <dbReference type="PROSITE" id="PS50102"/>
    </source>
</evidence>
<feature type="compositionally biased region" description="Polar residues" evidence="9">
    <location>
        <begin position="655"/>
        <end position="675"/>
    </location>
</feature>
<evidence type="ECO:0000259" key="11">
    <source>
        <dbReference type="PROSITE" id="PS51061"/>
    </source>
</evidence>
<feature type="domain" description="R3H" evidence="11">
    <location>
        <begin position="372"/>
        <end position="436"/>
    </location>
</feature>
<dbReference type="GO" id="GO:0005524">
    <property type="term" value="F:ATP binding"/>
    <property type="evidence" value="ECO:0007669"/>
    <property type="project" value="UniProtKB-KW"/>
</dbReference>
<protein>
    <recommendedName>
        <fullName evidence="14">RRM domain-containing protein</fullName>
    </recommendedName>
</protein>
<dbReference type="GO" id="GO:0005634">
    <property type="term" value="C:nucleus"/>
    <property type="evidence" value="ECO:0007669"/>
    <property type="project" value="UniProtKB-SubCell"/>
</dbReference>
<dbReference type="KEGG" id="mgl:MGL_2824"/>
<keyword evidence="2" id="KW-0547">Nucleotide-binding</keyword>
<dbReference type="InterPro" id="IPR000504">
    <property type="entry name" value="RRM_dom"/>
</dbReference>
<dbReference type="InterPro" id="IPR034186">
    <property type="entry name" value="PIN4-like_RRM"/>
</dbReference>
<dbReference type="Gene3D" id="3.30.1370.50">
    <property type="entry name" value="R3H-like domain"/>
    <property type="match status" value="1"/>
</dbReference>
<evidence type="ECO:0000313" key="13">
    <source>
        <dbReference type="Proteomes" id="UP000008837"/>
    </source>
</evidence>
<keyword evidence="6 8" id="KW-0694">RNA-binding</keyword>
<feature type="region of interest" description="Disordered" evidence="9">
    <location>
        <begin position="328"/>
        <end position="356"/>
    </location>
</feature>
<dbReference type="RefSeq" id="XP_001729838.1">
    <property type="nucleotide sequence ID" value="XM_001729786.1"/>
</dbReference>
<dbReference type="Gene3D" id="3.30.70.330">
    <property type="match status" value="1"/>
</dbReference>
<dbReference type="InterPro" id="IPR036867">
    <property type="entry name" value="R3H_dom_sf"/>
</dbReference>
<evidence type="ECO:0000256" key="5">
    <source>
        <dbReference type="ARBA" id="ARBA00022840"/>
    </source>
</evidence>
<dbReference type="PROSITE" id="PS50102">
    <property type="entry name" value="RRM"/>
    <property type="match status" value="1"/>
</dbReference>
<dbReference type="OMA" id="YHFDQGI"/>
<sequence>MSDESLTHSLDALSIGSDFRSPQSRLMGESDAFSSQLPAPLERPSAFSPFPYSSVNDSTSKNGASRFHQLFNGGPSAADESNFMHKRPYDSALANAPLVGSSSVSRSNMFGSPAMFNPSSIQRAQSPFYSGPWSISPPSAAPFPVPIERANSPGNTSNLSAMMPPNPTPLRFGTNMTAPAASPTGEADIIPTAIVIKNIPFNIKREQLLHVIRDLGIPVPYAFNYHFDQGIFRGLAFANFHSPADANEVVAALNGLDVSGRKLRVEYKKVLQAGEKERIEKEKALKRMQLPNVNDKERKRDRASPSEASTIPSLGSLSTISPVAISPGIGGTPGLSGKDGLQRITPDGGKTSPYFSRLPVGEAQETSLDLNDASTMEVYSRVLAFKDDRMRDELAFSKSLTPAERRVVHLVARSFGLNHFTVGSGDDCYVMVTKSETSSQGLNSAPMDSRDLSPLLKDRFMTTNSDLSSKKSVPDMRRDAFQPESFGAGSPSSFHGLALPSSNLLPRKSNSSLREGLSAPSDPRFDSFSNFGSSPSSHNLFAYPVDTPSVPYITRPRSTDLDALEYAGLHANTLQGLHRSRSPLHRTHSPISPNVHSTPVTPLGTHAGPLDHPSTLFGILPNKLELPARPSVGPSESLLDISRVSSSPHLKPPSNEDQLNPANLTFTPSSSSQAPYSKETENVKNLVTPTITTSCSSDDN</sequence>
<evidence type="ECO:0000256" key="6">
    <source>
        <dbReference type="ARBA" id="ARBA00022884"/>
    </source>
</evidence>
<dbReference type="EMBL" id="AAYY01000010">
    <property type="protein sequence ID" value="EDP42624.1"/>
    <property type="molecule type" value="Genomic_DNA"/>
</dbReference>
<dbReference type="VEuPathDB" id="FungiDB:MGL_2824"/>
<dbReference type="STRING" id="425265.A8Q5W6"/>
<dbReference type="SMART" id="SM00393">
    <property type="entry name" value="R3H"/>
    <property type="match status" value="1"/>
</dbReference>
<evidence type="ECO:0000256" key="7">
    <source>
        <dbReference type="ARBA" id="ARBA00023242"/>
    </source>
</evidence>
<dbReference type="OrthoDB" id="434258at2759"/>
<dbReference type="Pfam" id="PF01424">
    <property type="entry name" value="R3H"/>
    <property type="match status" value="1"/>
</dbReference>
<dbReference type="CDD" id="cd02639">
    <property type="entry name" value="R3H_RRM"/>
    <property type="match status" value="1"/>
</dbReference>
<dbReference type="SMART" id="SM00360">
    <property type="entry name" value="RRM"/>
    <property type="match status" value="1"/>
</dbReference>
<keyword evidence="4" id="KW-0347">Helicase</keyword>
<dbReference type="InterPro" id="IPR034069">
    <property type="entry name" value="R3H_Cip2"/>
</dbReference>
<comment type="caution">
    <text evidence="12">The sequence shown here is derived from an EMBL/GenBank/DDBJ whole genome shotgun (WGS) entry which is preliminary data.</text>
</comment>
<evidence type="ECO:0000256" key="8">
    <source>
        <dbReference type="PROSITE-ProRule" id="PRU00176"/>
    </source>
</evidence>
<dbReference type="InterPro" id="IPR001374">
    <property type="entry name" value="R3H_dom"/>
</dbReference>
<dbReference type="GO" id="GO:0003677">
    <property type="term" value="F:DNA binding"/>
    <property type="evidence" value="ECO:0007669"/>
    <property type="project" value="UniProtKB-ARBA"/>
</dbReference>
<feature type="domain" description="RRM" evidence="10">
    <location>
        <begin position="192"/>
        <end position="270"/>
    </location>
</feature>
<dbReference type="InParanoid" id="A8Q5W6"/>
<dbReference type="CDD" id="cd12253">
    <property type="entry name" value="RRM_PIN4_like"/>
    <property type="match status" value="1"/>
</dbReference>
<dbReference type="Pfam" id="PF00076">
    <property type="entry name" value="RRM_1"/>
    <property type="match status" value="1"/>
</dbReference>
<dbReference type="InterPro" id="IPR012677">
    <property type="entry name" value="Nucleotide-bd_a/b_plait_sf"/>
</dbReference>
<reference evidence="12 13" key="1">
    <citation type="journal article" date="2007" name="Proc. Natl. Acad. Sci. U.S.A.">
        <title>Dandruff-associated Malassezia genomes reveal convergent and divergent virulence traits shared with plant and human fungal pathogens.</title>
        <authorList>
            <person name="Xu J."/>
            <person name="Saunders C.W."/>
            <person name="Hu P."/>
            <person name="Grant R.A."/>
            <person name="Boekhout T."/>
            <person name="Kuramae E.E."/>
            <person name="Kronstad J.W."/>
            <person name="Deangelis Y.M."/>
            <person name="Reeder N.L."/>
            <person name="Johnstone K.R."/>
            <person name="Leland M."/>
            <person name="Fieno A.M."/>
            <person name="Begley W.M."/>
            <person name="Sun Y."/>
            <person name="Lacey M.P."/>
            <person name="Chaudhary T."/>
            <person name="Keough T."/>
            <person name="Chu L."/>
            <person name="Sears R."/>
            <person name="Yuan B."/>
            <person name="Dawson T.L.Jr."/>
        </authorList>
    </citation>
    <scope>NUCLEOTIDE SEQUENCE [LARGE SCALE GENOMIC DNA]</scope>
    <source>
        <strain evidence="13">ATCC MYA-4612 / CBS 7966</strain>
    </source>
</reference>